<reference evidence="4 5" key="1">
    <citation type="submission" date="2019-03" db="EMBL/GenBank/DDBJ databases">
        <title>Genomic features of bacteria from cold environments.</title>
        <authorList>
            <person name="Shen L."/>
        </authorList>
    </citation>
    <scope>NUCLEOTIDE SEQUENCE [LARGE SCALE GENOMIC DNA]</scope>
    <source>
        <strain evidence="5">T3246-1</strain>
    </source>
</reference>
<evidence type="ECO:0000313" key="4">
    <source>
        <dbReference type="EMBL" id="TDE89565.1"/>
    </source>
</evidence>
<dbReference type="InterPro" id="IPR014036">
    <property type="entry name" value="DeoR-like_C"/>
</dbReference>
<sequence>MHASQRREAIMTAVFEKGTARTRDLADSLGVSEVTIRTDFEVLERQGRVARVHGGVTMSETPLMGYDARADQNVDAKQRIGAAAAALVADGTTIILDSGTTIFALARHLPSVNDLVVLTTGVNIALALMEVSGVHVRLLGGRLVPHIAATVGTPRQQGLEGEIAHVAYLGAGGMDADHDVVEGSLDIAESKRSLVNASRRRILLADSTKWFTLDRHKVVNVSQFDTVVTDAQMPASTQAAIRDSGAELILA</sequence>
<dbReference type="InterPro" id="IPR036388">
    <property type="entry name" value="WH-like_DNA-bd_sf"/>
</dbReference>
<dbReference type="Pfam" id="PF08220">
    <property type="entry name" value="HTH_DeoR"/>
    <property type="match status" value="1"/>
</dbReference>
<name>A0ABY2E0S5_9MICO</name>
<evidence type="ECO:0000259" key="3">
    <source>
        <dbReference type="PROSITE" id="PS51000"/>
    </source>
</evidence>
<dbReference type="InterPro" id="IPR050313">
    <property type="entry name" value="Carb_Metab_HTH_regulators"/>
</dbReference>
<gene>
    <name evidence="4" type="ORF">EXU48_20600</name>
</gene>
<keyword evidence="2" id="KW-0804">Transcription</keyword>
<dbReference type="PROSITE" id="PS51000">
    <property type="entry name" value="HTH_DEOR_2"/>
    <property type="match status" value="1"/>
</dbReference>
<comment type="caution">
    <text evidence="4">The sequence shown here is derived from an EMBL/GenBank/DDBJ whole genome shotgun (WGS) entry which is preliminary data.</text>
</comment>
<dbReference type="SMART" id="SM00420">
    <property type="entry name" value="HTH_DEOR"/>
    <property type="match status" value="1"/>
</dbReference>
<dbReference type="Gene3D" id="1.10.10.10">
    <property type="entry name" value="Winged helix-like DNA-binding domain superfamily/Winged helix DNA-binding domain"/>
    <property type="match status" value="1"/>
</dbReference>
<dbReference type="RefSeq" id="WP_133109567.1">
    <property type="nucleotide sequence ID" value="NZ_SMNA01000012.1"/>
</dbReference>
<dbReference type="PANTHER" id="PTHR30363:SF44">
    <property type="entry name" value="AGA OPERON TRANSCRIPTIONAL REPRESSOR-RELATED"/>
    <property type="match status" value="1"/>
</dbReference>
<accession>A0ABY2E0S5</accession>
<dbReference type="SMART" id="SM01134">
    <property type="entry name" value="DeoRC"/>
    <property type="match status" value="1"/>
</dbReference>
<dbReference type="SUPFAM" id="SSF46785">
    <property type="entry name" value="Winged helix' DNA-binding domain"/>
    <property type="match status" value="1"/>
</dbReference>
<dbReference type="Gene3D" id="3.40.50.1360">
    <property type="match status" value="1"/>
</dbReference>
<dbReference type="SUPFAM" id="SSF100950">
    <property type="entry name" value="NagB/RpiA/CoA transferase-like"/>
    <property type="match status" value="1"/>
</dbReference>
<dbReference type="EMBL" id="SMNA01000012">
    <property type="protein sequence ID" value="TDE89565.1"/>
    <property type="molecule type" value="Genomic_DNA"/>
</dbReference>
<organism evidence="4 5">
    <name type="scientific">Occultella glacieicola</name>
    <dbReference type="NCBI Taxonomy" id="2518684"/>
    <lineage>
        <taxon>Bacteria</taxon>
        <taxon>Bacillati</taxon>
        <taxon>Actinomycetota</taxon>
        <taxon>Actinomycetes</taxon>
        <taxon>Micrococcales</taxon>
        <taxon>Ruaniaceae</taxon>
        <taxon>Occultella</taxon>
    </lineage>
</organism>
<dbReference type="PANTHER" id="PTHR30363">
    <property type="entry name" value="HTH-TYPE TRANSCRIPTIONAL REGULATOR SRLR-RELATED"/>
    <property type="match status" value="1"/>
</dbReference>
<evidence type="ECO:0000256" key="2">
    <source>
        <dbReference type="ARBA" id="ARBA00023163"/>
    </source>
</evidence>
<dbReference type="Pfam" id="PF00455">
    <property type="entry name" value="DeoRC"/>
    <property type="match status" value="1"/>
</dbReference>
<keyword evidence="5" id="KW-1185">Reference proteome</keyword>
<protein>
    <submittedName>
        <fullName evidence="4">DeoR/GlpR transcriptional regulator</fullName>
    </submittedName>
</protein>
<dbReference type="InterPro" id="IPR037171">
    <property type="entry name" value="NagB/RpiA_transferase-like"/>
</dbReference>
<proteinExistence type="predicted"/>
<dbReference type="InterPro" id="IPR036390">
    <property type="entry name" value="WH_DNA-bd_sf"/>
</dbReference>
<dbReference type="InterPro" id="IPR001034">
    <property type="entry name" value="DeoR_HTH"/>
</dbReference>
<keyword evidence="1" id="KW-0805">Transcription regulation</keyword>
<dbReference type="Proteomes" id="UP000504882">
    <property type="component" value="Unassembled WGS sequence"/>
</dbReference>
<feature type="domain" description="HTH deoR-type" evidence="3">
    <location>
        <begin position="3"/>
        <end position="58"/>
    </location>
</feature>
<evidence type="ECO:0000256" key="1">
    <source>
        <dbReference type="ARBA" id="ARBA00023015"/>
    </source>
</evidence>
<evidence type="ECO:0000313" key="5">
    <source>
        <dbReference type="Proteomes" id="UP000504882"/>
    </source>
</evidence>